<dbReference type="SUPFAM" id="SSF51735">
    <property type="entry name" value="NAD(P)-binding Rossmann-fold domains"/>
    <property type="match status" value="1"/>
</dbReference>
<dbReference type="EC" id="1.1.1.86" evidence="9"/>
<feature type="binding site" evidence="9">
    <location>
        <position position="76"/>
    </location>
    <ligand>
        <name>NADP(+)</name>
        <dbReference type="ChEBI" id="CHEBI:58349"/>
    </ligand>
</feature>
<feature type="domain" description="KARI C-terminal knotted" evidence="12">
    <location>
        <begin position="206"/>
        <end position="351"/>
    </location>
</feature>
<evidence type="ECO:0000256" key="7">
    <source>
        <dbReference type="ARBA" id="ARBA00023002"/>
    </source>
</evidence>
<evidence type="ECO:0000256" key="3">
    <source>
        <dbReference type="ARBA" id="ARBA00010318"/>
    </source>
</evidence>
<feature type="binding site" evidence="9 10">
    <location>
        <position position="254"/>
    </location>
    <ligand>
        <name>Mg(2+)</name>
        <dbReference type="ChEBI" id="CHEBI:18420"/>
        <label>2</label>
    </ligand>
</feature>
<dbReference type="InterPro" id="IPR008927">
    <property type="entry name" value="6-PGluconate_DH-like_C_sf"/>
</dbReference>
<sequence>MVARSSVHFLWASTKIKNRKENTMAVKMQYEADVKVPALDGKKIAVIGYGSQGHAHAQNLRDTGHDVIIGVRAGKSFDKAKEDGFDTYEVAEAAKLADVIMVLAPDEIQADLYNEEIAPNLEAGNALGFAHGFNVHFEFIKVPADVDVFMCAPKGPGHLVRRTFEEGFGVPALYAVYQDATGHAKDIAMDWAKGVGSARVGLLETTFKEETEEDLFGEQAVLCGGLTALMQAGFEVLTEAGYAPELAYFEVLHEMKLIVDLVYEGGFKKMRQSISNTAEFGDYVSGPRVITDQVKENMKAVLADIQSGKFANDFVNDYKAGRPKMQAYREAAAGLEIEKVGAELRKAMPFVGRNDDDAFKIYN</sequence>
<dbReference type="InterPro" id="IPR013116">
    <property type="entry name" value="KARI_N"/>
</dbReference>
<feature type="binding site" evidence="9 10">
    <location>
        <position position="214"/>
    </location>
    <ligand>
        <name>Mg(2+)</name>
        <dbReference type="ChEBI" id="CHEBI:18420"/>
        <label>2</label>
    </ligand>
</feature>
<comment type="pathway">
    <text evidence="1 9">Amino-acid biosynthesis; L-valine biosynthesis; L-valine from pyruvate: step 2/4.</text>
</comment>
<dbReference type="InterPro" id="IPR013023">
    <property type="entry name" value="KARI"/>
</dbReference>
<dbReference type="PROSITE" id="PS51850">
    <property type="entry name" value="KARI_N"/>
    <property type="match status" value="1"/>
</dbReference>
<keyword evidence="14" id="KW-1185">Reference proteome</keyword>
<name>A0ABX7YNH3_9STRE</name>
<evidence type="ECO:0000313" key="13">
    <source>
        <dbReference type="EMBL" id="QUE55378.1"/>
    </source>
</evidence>
<dbReference type="Proteomes" id="UP000677616">
    <property type="component" value="Chromosome"/>
</dbReference>
<feature type="binding site" evidence="9 10">
    <location>
        <position position="218"/>
    </location>
    <ligand>
        <name>Mg(2+)</name>
        <dbReference type="ChEBI" id="CHEBI:18420"/>
        <label>1</label>
    </ligand>
</feature>
<keyword evidence="9" id="KW-0521">NADP</keyword>
<dbReference type="NCBIfam" id="NF009940">
    <property type="entry name" value="PRK13403.1"/>
    <property type="match status" value="1"/>
</dbReference>
<comment type="catalytic activity">
    <reaction evidence="9">
        <text>(2R,3R)-2,3-dihydroxy-3-methylpentanoate + NADP(+) = (S)-2-ethyl-2-hydroxy-3-oxobutanoate + NADPH + H(+)</text>
        <dbReference type="Rhea" id="RHEA:13493"/>
        <dbReference type="ChEBI" id="CHEBI:15378"/>
        <dbReference type="ChEBI" id="CHEBI:49256"/>
        <dbReference type="ChEBI" id="CHEBI:49258"/>
        <dbReference type="ChEBI" id="CHEBI:57783"/>
        <dbReference type="ChEBI" id="CHEBI:58349"/>
        <dbReference type="EC" id="1.1.1.86"/>
    </reaction>
</comment>
<evidence type="ECO:0000313" key="14">
    <source>
        <dbReference type="Proteomes" id="UP000677616"/>
    </source>
</evidence>
<comment type="caution">
    <text evidence="9">Lacks conserved residue(s) required for the propagation of feature annotation.</text>
</comment>
<dbReference type="Pfam" id="PF07991">
    <property type="entry name" value="KARI_N"/>
    <property type="match status" value="1"/>
</dbReference>
<dbReference type="PANTHER" id="PTHR21371:SF1">
    <property type="entry name" value="KETOL-ACID REDUCTOISOMERASE, MITOCHONDRIAL"/>
    <property type="match status" value="1"/>
</dbReference>
<dbReference type="PANTHER" id="PTHR21371">
    <property type="entry name" value="KETOL-ACID REDUCTOISOMERASE, MITOCHONDRIAL"/>
    <property type="match status" value="1"/>
</dbReference>
<dbReference type="Gene3D" id="6.10.240.10">
    <property type="match status" value="1"/>
</dbReference>
<dbReference type="InterPro" id="IPR036291">
    <property type="entry name" value="NAD(P)-bd_dom_sf"/>
</dbReference>
<evidence type="ECO:0000256" key="1">
    <source>
        <dbReference type="ARBA" id="ARBA00004864"/>
    </source>
</evidence>
<dbReference type="InterPro" id="IPR014359">
    <property type="entry name" value="KARI_prok"/>
</dbReference>
<feature type="binding site" evidence="9">
    <location>
        <begin position="49"/>
        <end position="52"/>
    </location>
    <ligand>
        <name>NADP(+)</name>
        <dbReference type="ChEBI" id="CHEBI:58349"/>
    </ligand>
</feature>
<evidence type="ECO:0000256" key="4">
    <source>
        <dbReference type="ARBA" id="ARBA00022605"/>
    </source>
</evidence>
<comment type="pathway">
    <text evidence="2 9">Amino-acid biosynthesis; L-isoleucine biosynthesis; L-isoleucine from 2-oxobutanoate: step 2/4.</text>
</comment>
<gene>
    <name evidence="9 13" type="primary">ilvC</name>
    <name evidence="13" type="ORF">INT76_05465</name>
</gene>
<keyword evidence="6 9" id="KW-0460">Magnesium</keyword>
<evidence type="ECO:0000256" key="2">
    <source>
        <dbReference type="ARBA" id="ARBA00004885"/>
    </source>
</evidence>
<accession>A0ABX7YNH3</accession>
<feature type="binding site" evidence="9">
    <location>
        <position position="157"/>
    </location>
    <ligand>
        <name>NADP(+)</name>
        <dbReference type="ChEBI" id="CHEBI:58349"/>
    </ligand>
</feature>
<dbReference type="GO" id="GO:0004455">
    <property type="term" value="F:ketol-acid reductoisomerase activity"/>
    <property type="evidence" value="ECO:0007669"/>
    <property type="project" value="UniProtKB-EC"/>
</dbReference>
<dbReference type="HAMAP" id="MF_00435">
    <property type="entry name" value="IlvC"/>
    <property type="match status" value="1"/>
</dbReference>
<comment type="function">
    <text evidence="9">Involved in the biosynthesis of branched-chain amino acids (BCAA). Catalyzes an alkyl-migration followed by a ketol-acid reduction of (S)-2-acetolactate (S2AL) to yield (R)-2,3-dihydroxy-isovalerate. In the isomerase reaction, S2AL is rearranged via a Mg-dependent methyl migration to produce 3-hydroxy-3-methyl-2-ketobutyrate (HMKB). In the reductase reaction, this 2-ketoacid undergoes a metal-dependent reduction by NADPH to yield (R)-2,3-dihydroxy-isovalerate.</text>
</comment>
<keyword evidence="4 9" id="KW-0028">Amino-acid biosynthesis</keyword>
<evidence type="ECO:0000256" key="5">
    <source>
        <dbReference type="ARBA" id="ARBA00022723"/>
    </source>
</evidence>
<feature type="binding site" evidence="9">
    <location>
        <position position="72"/>
    </location>
    <ligand>
        <name>NADP(+)</name>
        <dbReference type="ChEBI" id="CHEBI:58349"/>
    </ligand>
</feature>
<dbReference type="Gene3D" id="3.40.50.720">
    <property type="entry name" value="NAD(P)-binding Rossmann-like Domain"/>
    <property type="match status" value="1"/>
</dbReference>
<evidence type="ECO:0000256" key="10">
    <source>
        <dbReference type="PROSITE-ProRule" id="PRU01198"/>
    </source>
</evidence>
<protein>
    <recommendedName>
        <fullName evidence="9">Ketol-acid reductoisomerase (NADP(+))</fullName>
        <shortName evidence="9">KARI</shortName>
        <ecNumber evidence="9">1.1.1.86</ecNumber>
    </recommendedName>
    <alternativeName>
        <fullName evidence="9">Acetohydroxy-acid isomeroreductase</fullName>
        <shortName evidence="9">AHIR</shortName>
    </alternativeName>
    <alternativeName>
        <fullName evidence="9">Alpha-keto-beta-hydroxylacyl reductoisomerase</fullName>
    </alternativeName>
</protein>
<evidence type="ECO:0000256" key="8">
    <source>
        <dbReference type="ARBA" id="ARBA00023304"/>
    </source>
</evidence>
<dbReference type="InterPro" id="IPR000506">
    <property type="entry name" value="KARI_C"/>
</dbReference>
<feature type="domain" description="KARI N-terminal Rossmann" evidence="11">
    <location>
        <begin position="26"/>
        <end position="205"/>
    </location>
</feature>
<evidence type="ECO:0000259" key="12">
    <source>
        <dbReference type="PROSITE" id="PS51851"/>
    </source>
</evidence>
<feature type="binding site" evidence="9 10">
    <location>
        <position position="275"/>
    </location>
    <ligand>
        <name>substrate</name>
    </ligand>
</feature>
<comment type="similarity">
    <text evidence="3 9 10">Belongs to the ketol-acid reductoisomerase family.</text>
</comment>
<dbReference type="NCBIfam" id="NF004017">
    <property type="entry name" value="PRK05479.1"/>
    <property type="match status" value="1"/>
</dbReference>
<evidence type="ECO:0000259" key="11">
    <source>
        <dbReference type="PROSITE" id="PS51850"/>
    </source>
</evidence>
<dbReference type="EMBL" id="CP073084">
    <property type="protein sequence ID" value="QUE55378.1"/>
    <property type="molecule type" value="Genomic_DNA"/>
</dbReference>
<comment type="catalytic activity">
    <reaction evidence="9">
        <text>(2R)-2,3-dihydroxy-3-methylbutanoate + NADP(+) = (2S)-2-acetolactate + NADPH + H(+)</text>
        <dbReference type="Rhea" id="RHEA:22068"/>
        <dbReference type="ChEBI" id="CHEBI:15378"/>
        <dbReference type="ChEBI" id="CHEBI:49072"/>
        <dbReference type="ChEBI" id="CHEBI:57783"/>
        <dbReference type="ChEBI" id="CHEBI:58349"/>
        <dbReference type="ChEBI" id="CHEBI:58476"/>
        <dbReference type="EC" id="1.1.1.86"/>
    </reaction>
</comment>
<dbReference type="NCBIfam" id="TIGR00465">
    <property type="entry name" value="ilvC"/>
    <property type="match status" value="1"/>
</dbReference>
<keyword evidence="5 9" id="KW-0479">Metal-binding</keyword>
<dbReference type="PROSITE" id="PS51851">
    <property type="entry name" value="KARI_C"/>
    <property type="match status" value="1"/>
</dbReference>
<organism evidence="13 14">
    <name type="scientific">Streptococcus oriscaviae</name>
    <dbReference type="NCBI Taxonomy" id="2781599"/>
    <lineage>
        <taxon>Bacteria</taxon>
        <taxon>Bacillati</taxon>
        <taxon>Bacillota</taxon>
        <taxon>Bacilli</taxon>
        <taxon>Lactobacillales</taxon>
        <taxon>Streptococcaceae</taxon>
        <taxon>Streptococcus</taxon>
    </lineage>
</organism>
<comment type="cofactor">
    <cofactor evidence="9">
        <name>Mg(2+)</name>
        <dbReference type="ChEBI" id="CHEBI:18420"/>
    </cofactor>
    <text evidence="9">Binds 2 magnesium ions per subunit.</text>
</comment>
<feature type="binding site" evidence="9 10">
    <location>
        <position position="250"/>
    </location>
    <ligand>
        <name>Mg(2+)</name>
        <dbReference type="ChEBI" id="CHEBI:18420"/>
        <label>2</label>
    </ligand>
</feature>
<evidence type="ECO:0000256" key="9">
    <source>
        <dbReference type="HAMAP-Rule" id="MF_00435"/>
    </source>
</evidence>
<dbReference type="PIRSF" id="PIRSF000116">
    <property type="entry name" value="IlvC_gammaproteo"/>
    <property type="match status" value="1"/>
</dbReference>
<reference evidence="13 14" key="1">
    <citation type="submission" date="2021-04" db="EMBL/GenBank/DDBJ databases">
        <title>Complete genome sequence of a novel Streptococcus species.</title>
        <authorList>
            <person name="Teng J.L.L."/>
        </authorList>
    </citation>
    <scope>NUCLEOTIDE SEQUENCE [LARGE SCALE GENOMIC DNA]</scope>
    <source>
        <strain evidence="13 14">HKU75</strain>
    </source>
</reference>
<dbReference type="Pfam" id="PF01450">
    <property type="entry name" value="KARI_C"/>
    <property type="match status" value="1"/>
</dbReference>
<dbReference type="SUPFAM" id="SSF48179">
    <property type="entry name" value="6-phosphogluconate dehydrogenase C-terminal domain-like"/>
    <property type="match status" value="1"/>
</dbReference>
<keyword evidence="8 9" id="KW-0100">Branched-chain amino acid biosynthesis</keyword>
<proteinExistence type="inferred from homology"/>
<feature type="binding site" evidence="9 10">
    <location>
        <position position="214"/>
    </location>
    <ligand>
        <name>Mg(2+)</name>
        <dbReference type="ChEBI" id="CHEBI:18420"/>
        <label>1</label>
    </ligand>
</feature>
<keyword evidence="7 9" id="KW-0560">Oxidoreductase</keyword>
<feature type="active site" evidence="9">
    <location>
        <position position="131"/>
    </location>
</feature>
<evidence type="ECO:0000256" key="6">
    <source>
        <dbReference type="ARBA" id="ARBA00022842"/>
    </source>
</evidence>